<feature type="region of interest" description="Disordered" evidence="2">
    <location>
        <begin position="199"/>
        <end position="250"/>
    </location>
</feature>
<reference evidence="3" key="1">
    <citation type="journal article" date="2020" name="Nat. Ecol. Evol.">
        <title>Deeply conserved synteny resolves early events in vertebrate evolution.</title>
        <authorList>
            <person name="Simakov O."/>
            <person name="Marletaz F."/>
            <person name="Yue J.X."/>
            <person name="O'Connell B."/>
            <person name="Jenkins J."/>
            <person name="Brandt A."/>
            <person name="Calef R."/>
            <person name="Tung C.H."/>
            <person name="Huang T.K."/>
            <person name="Schmutz J."/>
            <person name="Satoh N."/>
            <person name="Yu J.K."/>
            <person name="Putnam N.H."/>
            <person name="Green R.E."/>
            <person name="Rokhsar D.S."/>
        </authorList>
    </citation>
    <scope>NUCLEOTIDE SEQUENCE [LARGE SCALE GENOMIC DNA]</scope>
    <source>
        <strain evidence="3">S238N-H82</strain>
    </source>
</reference>
<proteinExistence type="predicted"/>
<dbReference type="PANTHER" id="PTHR15544:SF0">
    <property type="entry name" value="TETRATRICOPEPTIDE REPEAT PROTEIN 33"/>
    <property type="match status" value="1"/>
</dbReference>
<evidence type="ECO:0000313" key="4">
    <source>
        <dbReference type="RefSeq" id="XP_035699433.1"/>
    </source>
</evidence>
<dbReference type="InterPro" id="IPR019734">
    <property type="entry name" value="TPR_rpt"/>
</dbReference>
<feature type="repeat" description="TPR" evidence="1">
    <location>
        <begin position="144"/>
        <end position="177"/>
    </location>
</feature>
<dbReference type="AlphaFoldDB" id="A0A9J7MDV4"/>
<reference evidence="4" key="2">
    <citation type="submission" date="2025-08" db="UniProtKB">
        <authorList>
            <consortium name="RefSeq"/>
        </authorList>
    </citation>
    <scope>IDENTIFICATION</scope>
    <source>
        <strain evidence="4">S238N-H82</strain>
        <tissue evidence="4">Testes</tissue>
    </source>
</reference>
<dbReference type="GeneID" id="118432039"/>
<evidence type="ECO:0000256" key="2">
    <source>
        <dbReference type="SAM" id="MobiDB-lite"/>
    </source>
</evidence>
<dbReference type="PROSITE" id="PS50005">
    <property type="entry name" value="TPR"/>
    <property type="match status" value="2"/>
</dbReference>
<sequence>MYCLRSIASKTDILSMTSFGWKRKVGENVTKPPSAFSPGEQLEDEHEVDPDEVDWLHAVKIRRSADGLLEDPVTKAHRLRQEGCLLAESQRYWEAIRRWEDALELTPDDAMLHEMKAQAYMEVHEVFPAVQAAEKAVTSDPRWWVAYQTLGRAQLGLGDLKLSISSFSKAIHLNPACSKELWEDDLKWACSLLEEKRELERKAEEEETEATAGVSGELDTEHDDDYWYPQFPDPPLAVGEAPGTEDTDTPVMDRYQTHLRRFQSRCRAGTTER</sequence>
<name>A0A9J7MDV4_BRAFL</name>
<keyword evidence="3" id="KW-1185">Reference proteome</keyword>
<dbReference type="OMA" id="WQEDLKW"/>
<dbReference type="SMART" id="SM00028">
    <property type="entry name" value="TPR"/>
    <property type="match status" value="3"/>
</dbReference>
<dbReference type="OrthoDB" id="2423701at2759"/>
<dbReference type="InterPro" id="IPR052658">
    <property type="entry name" value="TPR-containing"/>
</dbReference>
<dbReference type="RefSeq" id="XP_035699433.1">
    <property type="nucleotide sequence ID" value="XM_035843540.1"/>
</dbReference>
<dbReference type="PANTHER" id="PTHR15544">
    <property type="entry name" value="OSMOSIS RESPONSIVE FACTOR"/>
    <property type="match status" value="1"/>
</dbReference>
<gene>
    <name evidence="4" type="primary">LOC118432039</name>
</gene>
<evidence type="ECO:0000313" key="3">
    <source>
        <dbReference type="Proteomes" id="UP000001554"/>
    </source>
</evidence>
<protein>
    <submittedName>
        <fullName evidence="4">Tetratricopeptide repeat protein 33-like isoform X1</fullName>
    </submittedName>
</protein>
<dbReference type="Gene3D" id="1.25.40.10">
    <property type="entry name" value="Tetratricopeptide repeat domain"/>
    <property type="match status" value="1"/>
</dbReference>
<dbReference type="SUPFAM" id="SSF48452">
    <property type="entry name" value="TPR-like"/>
    <property type="match status" value="1"/>
</dbReference>
<evidence type="ECO:0000256" key="1">
    <source>
        <dbReference type="PROSITE-ProRule" id="PRU00339"/>
    </source>
</evidence>
<dbReference type="Proteomes" id="UP000001554">
    <property type="component" value="Chromosome 15"/>
</dbReference>
<feature type="repeat" description="TPR" evidence="1">
    <location>
        <begin position="76"/>
        <end position="109"/>
    </location>
</feature>
<organism evidence="3 4">
    <name type="scientific">Branchiostoma floridae</name>
    <name type="common">Florida lancelet</name>
    <name type="synonym">Amphioxus</name>
    <dbReference type="NCBI Taxonomy" id="7739"/>
    <lineage>
        <taxon>Eukaryota</taxon>
        <taxon>Metazoa</taxon>
        <taxon>Chordata</taxon>
        <taxon>Cephalochordata</taxon>
        <taxon>Leptocardii</taxon>
        <taxon>Amphioxiformes</taxon>
        <taxon>Branchiostomatidae</taxon>
        <taxon>Branchiostoma</taxon>
    </lineage>
</organism>
<accession>A0A9J7MDV4</accession>
<dbReference type="InterPro" id="IPR011990">
    <property type="entry name" value="TPR-like_helical_dom_sf"/>
</dbReference>
<keyword evidence="1" id="KW-0802">TPR repeat</keyword>
<dbReference type="KEGG" id="bfo:118432039"/>